<dbReference type="InterPro" id="IPR045270">
    <property type="entry name" value="STKc_AGC"/>
</dbReference>
<dbReference type="PANTHER" id="PTHR24351">
    <property type="entry name" value="RIBOSOMAL PROTEIN S6 KINASE"/>
    <property type="match status" value="1"/>
</dbReference>
<dbReference type="Pfam" id="PF00069">
    <property type="entry name" value="Pkinase"/>
    <property type="match status" value="1"/>
</dbReference>
<organism evidence="17 18">
    <name type="scientific">Aphanomyces astaci</name>
    <name type="common">Crayfish plague agent</name>
    <dbReference type="NCBI Taxonomy" id="112090"/>
    <lineage>
        <taxon>Eukaryota</taxon>
        <taxon>Sar</taxon>
        <taxon>Stramenopiles</taxon>
        <taxon>Oomycota</taxon>
        <taxon>Saprolegniomycetes</taxon>
        <taxon>Saprolegniales</taxon>
        <taxon>Verrucalvaceae</taxon>
        <taxon>Aphanomyces</taxon>
    </lineage>
</organism>
<evidence type="ECO:0000256" key="14">
    <source>
        <dbReference type="ARBA" id="ARBA00048679"/>
    </source>
</evidence>
<dbReference type="SUPFAM" id="SSF88723">
    <property type="entry name" value="PIN domain-like"/>
    <property type="match status" value="1"/>
</dbReference>
<dbReference type="FunFam" id="1.10.510.10:FF:000024">
    <property type="entry name" value="Probable serine/threonine-protein kinase cot-1"/>
    <property type="match status" value="1"/>
</dbReference>
<protein>
    <recommendedName>
        <fullName evidence="2">non-specific serine/threonine protein kinase</fullName>
        <ecNumber evidence="2">2.7.11.1</ecNumber>
    </recommendedName>
</protein>
<comment type="caution">
    <text evidence="17">The sequence shown here is derived from an EMBL/GenBank/DDBJ whole genome shotgun (WGS) entry which is preliminary data.</text>
</comment>
<feature type="compositionally biased region" description="Polar residues" evidence="15">
    <location>
        <begin position="804"/>
        <end position="813"/>
    </location>
</feature>
<dbReference type="AlphaFoldDB" id="A0A397FGI7"/>
<keyword evidence="6" id="KW-0547">Nucleotide-binding</keyword>
<dbReference type="InterPro" id="IPR011009">
    <property type="entry name" value="Kinase-like_dom_sf"/>
</dbReference>
<evidence type="ECO:0000256" key="13">
    <source>
        <dbReference type="ARBA" id="ARBA00047899"/>
    </source>
</evidence>
<dbReference type="GO" id="GO:0005524">
    <property type="term" value="F:ATP binding"/>
    <property type="evidence" value="ECO:0007669"/>
    <property type="project" value="UniProtKB-KW"/>
</dbReference>
<dbReference type="CDD" id="cd09857">
    <property type="entry name" value="PIN_EXO1"/>
    <property type="match status" value="1"/>
</dbReference>
<evidence type="ECO:0000256" key="7">
    <source>
        <dbReference type="ARBA" id="ARBA00022763"/>
    </source>
</evidence>
<keyword evidence="9" id="KW-0067">ATP-binding</keyword>
<feature type="domain" description="Protein kinase" evidence="16">
    <location>
        <begin position="1"/>
        <end position="212"/>
    </location>
</feature>
<dbReference type="InterPro" id="IPR000719">
    <property type="entry name" value="Prot_kinase_dom"/>
</dbReference>
<evidence type="ECO:0000259" key="16">
    <source>
        <dbReference type="PROSITE" id="PS50011"/>
    </source>
</evidence>
<evidence type="ECO:0000256" key="3">
    <source>
        <dbReference type="ARBA" id="ARBA00022527"/>
    </source>
</evidence>
<dbReference type="InterPro" id="IPR006085">
    <property type="entry name" value="XPG_DNA_repair_N"/>
</dbReference>
<dbReference type="Pfam" id="PF00752">
    <property type="entry name" value="XPG_N"/>
    <property type="match status" value="1"/>
</dbReference>
<keyword evidence="5" id="KW-0808">Transferase</keyword>
<evidence type="ECO:0000256" key="4">
    <source>
        <dbReference type="ARBA" id="ARBA00022553"/>
    </source>
</evidence>
<dbReference type="EC" id="2.7.11.1" evidence="2"/>
<keyword evidence="11" id="KW-0234">DNA repair</keyword>
<dbReference type="GO" id="GO:0004674">
    <property type="term" value="F:protein serine/threonine kinase activity"/>
    <property type="evidence" value="ECO:0007669"/>
    <property type="project" value="UniProtKB-KW"/>
</dbReference>
<dbReference type="SMART" id="SM00220">
    <property type="entry name" value="S_TKc"/>
    <property type="match status" value="1"/>
</dbReference>
<comment type="catalytic activity">
    <reaction evidence="14">
        <text>L-seryl-[protein] + ATP = O-phospho-L-seryl-[protein] + ADP + H(+)</text>
        <dbReference type="Rhea" id="RHEA:17989"/>
        <dbReference type="Rhea" id="RHEA-COMP:9863"/>
        <dbReference type="Rhea" id="RHEA-COMP:11604"/>
        <dbReference type="ChEBI" id="CHEBI:15378"/>
        <dbReference type="ChEBI" id="CHEBI:29999"/>
        <dbReference type="ChEBI" id="CHEBI:30616"/>
        <dbReference type="ChEBI" id="CHEBI:83421"/>
        <dbReference type="ChEBI" id="CHEBI:456216"/>
        <dbReference type="EC" id="2.7.11.1"/>
    </reaction>
</comment>
<dbReference type="CDD" id="cd05123">
    <property type="entry name" value="STKc_AGC"/>
    <property type="match status" value="1"/>
</dbReference>
<keyword evidence="3" id="KW-0723">Serine/threonine-protein kinase</keyword>
<evidence type="ECO:0000256" key="11">
    <source>
        <dbReference type="ARBA" id="ARBA00023204"/>
    </source>
</evidence>
<dbReference type="InterPro" id="IPR044752">
    <property type="entry name" value="PIN-like_EXO1"/>
</dbReference>
<keyword evidence="12" id="KW-0539">Nucleus</keyword>
<accession>A0A397FGI7</accession>
<dbReference type="SMART" id="SM00484">
    <property type="entry name" value="XPGI"/>
    <property type="match status" value="1"/>
</dbReference>
<evidence type="ECO:0000256" key="12">
    <source>
        <dbReference type="ARBA" id="ARBA00023242"/>
    </source>
</evidence>
<dbReference type="InterPro" id="IPR029060">
    <property type="entry name" value="PIN-like_dom_sf"/>
</dbReference>
<evidence type="ECO:0000256" key="6">
    <source>
        <dbReference type="ARBA" id="ARBA00022741"/>
    </source>
</evidence>
<dbReference type="VEuPathDB" id="FungiDB:H257_01529"/>
<evidence type="ECO:0000313" key="18">
    <source>
        <dbReference type="Proteomes" id="UP000266196"/>
    </source>
</evidence>
<dbReference type="GO" id="GO:0004518">
    <property type="term" value="F:nuclease activity"/>
    <property type="evidence" value="ECO:0007669"/>
    <property type="project" value="InterPro"/>
</dbReference>
<evidence type="ECO:0000256" key="10">
    <source>
        <dbReference type="ARBA" id="ARBA00023128"/>
    </source>
</evidence>
<dbReference type="SUPFAM" id="SSF56112">
    <property type="entry name" value="Protein kinase-like (PK-like)"/>
    <property type="match status" value="1"/>
</dbReference>
<evidence type="ECO:0000256" key="5">
    <source>
        <dbReference type="ARBA" id="ARBA00022679"/>
    </source>
</evidence>
<feature type="region of interest" description="Disordered" evidence="15">
    <location>
        <begin position="705"/>
        <end position="824"/>
    </location>
</feature>
<dbReference type="InterPro" id="IPR006084">
    <property type="entry name" value="XPG/Rad2"/>
</dbReference>
<sequence length="841" mass="92315">DTKRLFMVMDFVQGGDLFAHLRKYGAVSVPRARIYLAEIALAVAHLHALDIVYRDLKPENVRILVDADGHLKITDFGLSHFFDPPEYDDATDVQVTPASCGRSNSLCQVTHSFCGTEAYMAPEMLLHLGHGKPIDWWCLGIVACEMLTGVHPFRGDSQMRLLSNVVNQDPIIPPQVSPDAANLIHGLLCKQPRLRLGTVGRKFEEIKDHPFFAGLDWDKVYIFFMFIRSNVAAKGYAMEFVPPIENDFDVSNFGSQYTSEKFSGAHSSACSTSDASSFNDPHHPHHPQHPHPIKHSHEDSTMDSNSFVVTSQHHPSSEWSSHGSQYRGFSGCYGCAYDLALGNETQTYITYVMRRVELLKNAGIHPILVFDGKKVPLKANTHDKRQSLKDSNRDLAMKSLHDAQHLHGDERKEKMMKAHNMFQRSIKVTSEIIYAVHAALRKANVEFVVAYVPVLHHACLWIDFLALSSPFEADAQLVYLCKVHKASAIITEDSDILVYCITANVAVPILLKLESPSGMCKSAQKHVFAFRGAPGHLRLHRIVAKLKLDHSRLAIPSDYVDRCRAAEALFYHHYVYNADARTCEYLVNDTDVAMTHDIYDLVTCRGSSIVGVPVADADVLSDMYHAVHHIPISSSLPQAATAPPAFIRPPPSVSSAAAPVVVDASDDEYHVDITSPPTKQTAPAAGTSWPRRNVAKPTMGILGLVDQYRRPGSTTTSSASRGVGMKRPLPDTSVVNDTSKKSRTPPTEPPLSSARQLFESLQAMPQASSKPPTPNSSPPPAAAVSFPRRTSGGIVTPAKCRSSAAVSQSTAPSATAKKPINRPTATPTTLLAFFSKKALPI</sequence>
<dbReference type="PROSITE" id="PS50011">
    <property type="entry name" value="PROTEIN_KINASE_DOM"/>
    <property type="match status" value="1"/>
</dbReference>
<evidence type="ECO:0000256" key="2">
    <source>
        <dbReference type="ARBA" id="ARBA00012513"/>
    </source>
</evidence>
<name>A0A397FGI7_APHAT</name>
<evidence type="ECO:0000256" key="8">
    <source>
        <dbReference type="ARBA" id="ARBA00022777"/>
    </source>
</evidence>
<comment type="catalytic activity">
    <reaction evidence="13">
        <text>L-threonyl-[protein] + ATP = O-phospho-L-threonyl-[protein] + ADP + H(+)</text>
        <dbReference type="Rhea" id="RHEA:46608"/>
        <dbReference type="Rhea" id="RHEA-COMP:11060"/>
        <dbReference type="Rhea" id="RHEA-COMP:11605"/>
        <dbReference type="ChEBI" id="CHEBI:15378"/>
        <dbReference type="ChEBI" id="CHEBI:30013"/>
        <dbReference type="ChEBI" id="CHEBI:30616"/>
        <dbReference type="ChEBI" id="CHEBI:61977"/>
        <dbReference type="ChEBI" id="CHEBI:456216"/>
        <dbReference type="EC" id="2.7.11.1"/>
    </reaction>
</comment>
<dbReference type="Proteomes" id="UP000266196">
    <property type="component" value="Unassembled WGS sequence"/>
</dbReference>
<feature type="region of interest" description="Disordered" evidence="15">
    <location>
        <begin position="670"/>
        <end position="693"/>
    </location>
</feature>
<dbReference type="GO" id="GO:0006281">
    <property type="term" value="P:DNA repair"/>
    <property type="evidence" value="ECO:0007669"/>
    <property type="project" value="UniProtKB-KW"/>
</dbReference>
<gene>
    <name evidence="17" type="ORF">DYB31_006965</name>
</gene>
<dbReference type="GO" id="GO:0046872">
    <property type="term" value="F:metal ion binding"/>
    <property type="evidence" value="ECO:0007669"/>
    <property type="project" value="InterPro"/>
</dbReference>
<dbReference type="InterPro" id="IPR006086">
    <property type="entry name" value="XPG-I_dom"/>
</dbReference>
<comment type="subcellular location">
    <subcellularLocation>
        <location evidence="1">Nucleus</location>
    </subcellularLocation>
</comment>
<dbReference type="EMBL" id="QUTE01006702">
    <property type="protein sequence ID" value="RHZ31878.1"/>
    <property type="molecule type" value="Genomic_DNA"/>
</dbReference>
<feature type="non-terminal residue" evidence="17">
    <location>
        <position position="1"/>
    </location>
</feature>
<feature type="compositionally biased region" description="Pro residues" evidence="15">
    <location>
        <begin position="771"/>
        <end position="781"/>
    </location>
</feature>
<dbReference type="VEuPathDB" id="FungiDB:H257_05340"/>
<dbReference type="Gene3D" id="3.30.200.20">
    <property type="entry name" value="Phosphorylase Kinase, domain 1"/>
    <property type="match status" value="1"/>
</dbReference>
<feature type="region of interest" description="Disordered" evidence="15">
    <location>
        <begin position="273"/>
        <end position="322"/>
    </location>
</feature>
<evidence type="ECO:0000256" key="1">
    <source>
        <dbReference type="ARBA" id="ARBA00004123"/>
    </source>
</evidence>
<keyword evidence="8" id="KW-0418">Kinase</keyword>
<proteinExistence type="predicted"/>
<dbReference type="Pfam" id="PF00867">
    <property type="entry name" value="XPG_I"/>
    <property type="match status" value="1"/>
</dbReference>
<feature type="compositionally biased region" description="Basic residues" evidence="15">
    <location>
        <begin position="283"/>
        <end position="294"/>
    </location>
</feature>
<dbReference type="SMART" id="SM00485">
    <property type="entry name" value="XPGN"/>
    <property type="match status" value="1"/>
</dbReference>
<keyword evidence="10" id="KW-0496">Mitochondrion</keyword>
<keyword evidence="4" id="KW-0597">Phosphoprotein</keyword>
<dbReference type="Gene3D" id="3.40.50.1010">
    <property type="entry name" value="5'-nuclease"/>
    <property type="match status" value="1"/>
</dbReference>
<keyword evidence="7" id="KW-0227">DNA damage</keyword>
<evidence type="ECO:0000313" key="17">
    <source>
        <dbReference type="EMBL" id="RHZ31878.1"/>
    </source>
</evidence>
<feature type="compositionally biased region" description="Polar residues" evidence="15">
    <location>
        <begin position="302"/>
        <end position="322"/>
    </location>
</feature>
<dbReference type="Gene3D" id="1.10.510.10">
    <property type="entry name" value="Transferase(Phosphotransferase) domain 1"/>
    <property type="match status" value="1"/>
</dbReference>
<evidence type="ECO:0000256" key="9">
    <source>
        <dbReference type="ARBA" id="ARBA00022840"/>
    </source>
</evidence>
<dbReference type="PRINTS" id="PR00853">
    <property type="entry name" value="XPGRADSUPER"/>
</dbReference>
<evidence type="ECO:0000256" key="15">
    <source>
        <dbReference type="SAM" id="MobiDB-lite"/>
    </source>
</evidence>
<dbReference type="GO" id="GO:0005634">
    <property type="term" value="C:nucleus"/>
    <property type="evidence" value="ECO:0007669"/>
    <property type="project" value="UniProtKB-SubCell"/>
</dbReference>
<dbReference type="GO" id="GO:0007010">
    <property type="term" value="P:cytoskeleton organization"/>
    <property type="evidence" value="ECO:0007669"/>
    <property type="project" value="UniProtKB-ARBA"/>
</dbReference>
<reference evidence="17 18" key="1">
    <citation type="submission" date="2018-08" db="EMBL/GenBank/DDBJ databases">
        <title>Aphanomyces genome sequencing and annotation.</title>
        <authorList>
            <person name="Minardi D."/>
            <person name="Oidtmann B."/>
            <person name="Van Der Giezen M."/>
            <person name="Studholme D.J."/>
        </authorList>
    </citation>
    <scope>NUCLEOTIDE SEQUENCE [LARGE SCALE GENOMIC DNA]</scope>
    <source>
        <strain evidence="17 18">197901</strain>
    </source>
</reference>